<keyword evidence="2" id="KW-1133">Transmembrane helix</keyword>
<dbReference type="Pfam" id="PF02557">
    <property type="entry name" value="VanY"/>
    <property type="match status" value="1"/>
</dbReference>
<dbReference type="OrthoDB" id="9792074at2"/>
<keyword evidence="2" id="KW-0812">Transmembrane</keyword>
<dbReference type="GO" id="GO:0006508">
    <property type="term" value="P:proteolysis"/>
    <property type="evidence" value="ECO:0007669"/>
    <property type="project" value="InterPro"/>
</dbReference>
<dbReference type="SUPFAM" id="SSF55166">
    <property type="entry name" value="Hedgehog/DD-peptidase"/>
    <property type="match status" value="1"/>
</dbReference>
<dbReference type="RefSeq" id="WP_149324376.1">
    <property type="nucleotide sequence ID" value="NZ_CP043504.1"/>
</dbReference>
<dbReference type="PANTHER" id="PTHR34385:SF1">
    <property type="entry name" value="PEPTIDOGLYCAN L-ALANYL-D-GLUTAMATE ENDOPEPTIDASE CWLK"/>
    <property type="match status" value="1"/>
</dbReference>
<feature type="region of interest" description="Disordered" evidence="1">
    <location>
        <begin position="50"/>
        <end position="93"/>
    </location>
</feature>
<dbReference type="InterPro" id="IPR058193">
    <property type="entry name" value="VanY/YodJ_core_dom"/>
</dbReference>
<dbReference type="CDD" id="cd14852">
    <property type="entry name" value="LD-carboxypeptidase"/>
    <property type="match status" value="1"/>
</dbReference>
<organism evidence="4 5">
    <name type="scientific">Protaetiibacter larvae</name>
    <dbReference type="NCBI Taxonomy" id="2592654"/>
    <lineage>
        <taxon>Bacteria</taxon>
        <taxon>Bacillati</taxon>
        <taxon>Actinomycetota</taxon>
        <taxon>Actinomycetes</taxon>
        <taxon>Micrococcales</taxon>
        <taxon>Microbacteriaceae</taxon>
        <taxon>Protaetiibacter</taxon>
    </lineage>
</organism>
<accession>A0A5C1Y6U0</accession>
<dbReference type="InterPro" id="IPR052179">
    <property type="entry name" value="DD-CPase-like"/>
</dbReference>
<dbReference type="KEGG" id="lyk:FLP23_02285"/>
<dbReference type="Gene3D" id="3.30.1380.10">
    <property type="match status" value="1"/>
</dbReference>
<dbReference type="AlphaFoldDB" id="A0A5C1Y6U0"/>
<reference evidence="4 5" key="1">
    <citation type="submission" date="2019-09" db="EMBL/GenBank/DDBJ databases">
        <title>Genome sequencing of strain KACC 19322.</title>
        <authorList>
            <person name="Heo J."/>
            <person name="Kim S.-J."/>
            <person name="Kim J.-S."/>
            <person name="Hong S.-B."/>
            <person name="Kwon S.-W."/>
        </authorList>
    </citation>
    <scope>NUCLEOTIDE SEQUENCE [LARGE SCALE GENOMIC DNA]</scope>
    <source>
        <strain evidence="4 5">KACC 19322</strain>
    </source>
</reference>
<evidence type="ECO:0000256" key="2">
    <source>
        <dbReference type="SAM" id="Phobius"/>
    </source>
</evidence>
<feature type="domain" description="D-alanyl-D-alanine carboxypeptidase-like core" evidence="3">
    <location>
        <begin position="132"/>
        <end position="251"/>
    </location>
</feature>
<evidence type="ECO:0000313" key="4">
    <source>
        <dbReference type="EMBL" id="QEO08945.1"/>
    </source>
</evidence>
<feature type="compositionally biased region" description="Pro residues" evidence="1">
    <location>
        <begin position="74"/>
        <end position="87"/>
    </location>
</feature>
<keyword evidence="5" id="KW-1185">Reference proteome</keyword>
<dbReference type="PANTHER" id="PTHR34385">
    <property type="entry name" value="D-ALANYL-D-ALANINE CARBOXYPEPTIDASE"/>
    <property type="match status" value="1"/>
</dbReference>
<feature type="transmembrane region" description="Helical" evidence="2">
    <location>
        <begin position="26"/>
        <end position="49"/>
    </location>
</feature>
<dbReference type="Proteomes" id="UP000322159">
    <property type="component" value="Chromosome"/>
</dbReference>
<dbReference type="InterPro" id="IPR003709">
    <property type="entry name" value="VanY-like_core_dom"/>
</dbReference>
<sequence length="279" mass="30498">MTAPSPATRSASERKARARQLRRRRIAVLGTLVAVLVVALVVTIAVALAPSGSPEAGPRDPASESPSASAGTPTPEPTVETPPPPPAFDKTQYSLTDPDSPWVIVNKLNPMNPVDFQPAVVPVPVPYINPAYLRQEPADAVVRMFADFQAQTGLQMQVLSSYRSYAAQQQVYGGNDLLTARPGFSEHQTGWVLDVDALPRACSLQLCFRDTPQGQWLAQHAWEYGFIIRYADGYTGITGYQYEPWHLRYVGPALAKEMHDTGVVTLEEFFGYPAAPDYP</sequence>
<proteinExistence type="predicted"/>
<dbReference type="InterPro" id="IPR009045">
    <property type="entry name" value="Zn_M74/Hedgehog-like"/>
</dbReference>
<protein>
    <submittedName>
        <fullName evidence="4">M15 family metallopeptidase</fullName>
    </submittedName>
</protein>
<name>A0A5C1Y6U0_9MICO</name>
<dbReference type="EMBL" id="CP043504">
    <property type="protein sequence ID" value="QEO08945.1"/>
    <property type="molecule type" value="Genomic_DNA"/>
</dbReference>
<keyword evidence="2" id="KW-0472">Membrane</keyword>
<evidence type="ECO:0000313" key="5">
    <source>
        <dbReference type="Proteomes" id="UP000322159"/>
    </source>
</evidence>
<evidence type="ECO:0000256" key="1">
    <source>
        <dbReference type="SAM" id="MobiDB-lite"/>
    </source>
</evidence>
<dbReference type="GO" id="GO:0008233">
    <property type="term" value="F:peptidase activity"/>
    <property type="evidence" value="ECO:0007669"/>
    <property type="project" value="InterPro"/>
</dbReference>
<gene>
    <name evidence="4" type="ORF">FLP23_02285</name>
</gene>
<evidence type="ECO:0000259" key="3">
    <source>
        <dbReference type="Pfam" id="PF02557"/>
    </source>
</evidence>